<evidence type="ECO:0000313" key="6">
    <source>
        <dbReference type="Proteomes" id="UP000535491"/>
    </source>
</evidence>
<keyword evidence="1 2" id="KW-0238">DNA-binding</keyword>
<dbReference type="InterPro" id="IPR010998">
    <property type="entry name" value="Integrase_recombinase_N"/>
</dbReference>
<accession>A0A7W1WSJ6</accession>
<reference evidence="5 6" key="1">
    <citation type="submission" date="2020-07" db="EMBL/GenBank/DDBJ databases">
        <authorList>
            <person name="Feng H."/>
        </authorList>
    </citation>
    <scope>NUCLEOTIDE SEQUENCE [LARGE SCALE GENOMIC DNA]</scope>
    <source>
        <strain evidence="6">s-10</strain>
    </source>
</reference>
<dbReference type="AlphaFoldDB" id="A0A7W1WSJ6"/>
<dbReference type="EMBL" id="JACEIQ010000013">
    <property type="protein sequence ID" value="MBA4495255.1"/>
    <property type="molecule type" value="Genomic_DNA"/>
</dbReference>
<sequence length="199" mass="23532">MSISEKRTGKNVVRKRGKSHVRNRHIEKVSDGSHALKLTFREALDIFVQAKKSEGVRPRTLSDYRQHMKYLAEFLTEFYPEINVIQDLTTEIIHDYIIYLKDRRTPYSGIENRERAQKGLSANTINIRLRTLRTMSRTVRQTIRSNRTASRTLCRTRRTSRRTTRTAADRITDNRYTGKSRRTIPRQRKARLLTTRKAR</sequence>
<gene>
    <name evidence="5" type="ORF">H1191_13160</name>
</gene>
<keyword evidence="6" id="KW-1185">Reference proteome</keyword>
<protein>
    <submittedName>
        <fullName evidence="5">Phage integrase SAM-like domain-containing protein</fullName>
    </submittedName>
</protein>
<evidence type="ECO:0000256" key="2">
    <source>
        <dbReference type="PROSITE-ProRule" id="PRU01248"/>
    </source>
</evidence>
<proteinExistence type="predicted"/>
<evidence type="ECO:0000256" key="1">
    <source>
        <dbReference type="ARBA" id="ARBA00023125"/>
    </source>
</evidence>
<feature type="region of interest" description="Disordered" evidence="3">
    <location>
        <begin position="1"/>
        <end position="20"/>
    </location>
</feature>
<evidence type="ECO:0000259" key="4">
    <source>
        <dbReference type="PROSITE" id="PS51900"/>
    </source>
</evidence>
<organism evidence="5 6">
    <name type="scientific">Paenactinomyces guangxiensis</name>
    <dbReference type="NCBI Taxonomy" id="1490290"/>
    <lineage>
        <taxon>Bacteria</taxon>
        <taxon>Bacillati</taxon>
        <taxon>Bacillota</taxon>
        <taxon>Bacilli</taxon>
        <taxon>Bacillales</taxon>
        <taxon>Thermoactinomycetaceae</taxon>
        <taxon>Paenactinomyces</taxon>
    </lineage>
</organism>
<name>A0A7W1WSJ6_9BACL</name>
<dbReference type="GO" id="GO:0003677">
    <property type="term" value="F:DNA binding"/>
    <property type="evidence" value="ECO:0007669"/>
    <property type="project" value="UniProtKB-UniRule"/>
</dbReference>
<dbReference type="Pfam" id="PF13102">
    <property type="entry name" value="Phage_int_SAM_5"/>
    <property type="match status" value="1"/>
</dbReference>
<dbReference type="InterPro" id="IPR044068">
    <property type="entry name" value="CB"/>
</dbReference>
<dbReference type="SUPFAM" id="SSF56349">
    <property type="entry name" value="DNA breaking-rejoining enzymes"/>
    <property type="match status" value="1"/>
</dbReference>
<dbReference type="Gene3D" id="1.10.150.130">
    <property type="match status" value="1"/>
</dbReference>
<evidence type="ECO:0000313" key="5">
    <source>
        <dbReference type="EMBL" id="MBA4495255.1"/>
    </source>
</evidence>
<feature type="domain" description="Core-binding (CB)" evidence="4">
    <location>
        <begin position="38"/>
        <end position="140"/>
    </location>
</feature>
<dbReference type="InterPro" id="IPR011010">
    <property type="entry name" value="DNA_brk_join_enz"/>
</dbReference>
<dbReference type="PROSITE" id="PS51900">
    <property type="entry name" value="CB"/>
    <property type="match status" value="1"/>
</dbReference>
<dbReference type="InterPro" id="IPR025269">
    <property type="entry name" value="SAM-like_dom"/>
</dbReference>
<evidence type="ECO:0000256" key="3">
    <source>
        <dbReference type="SAM" id="MobiDB-lite"/>
    </source>
</evidence>
<dbReference type="Proteomes" id="UP000535491">
    <property type="component" value="Unassembled WGS sequence"/>
</dbReference>
<comment type="caution">
    <text evidence="5">The sequence shown here is derived from an EMBL/GenBank/DDBJ whole genome shotgun (WGS) entry which is preliminary data.</text>
</comment>